<feature type="transmembrane region" description="Helical" evidence="8">
    <location>
        <begin position="52"/>
        <end position="73"/>
    </location>
</feature>
<keyword evidence="6 8" id="KW-1133">Transmembrane helix</keyword>
<keyword evidence="7 8" id="KW-0472">Membrane</keyword>
<dbReference type="RefSeq" id="WP_112286459.1">
    <property type="nucleotide sequence ID" value="NZ_CP023565.1"/>
</dbReference>
<feature type="transmembrane region" description="Helical" evidence="8">
    <location>
        <begin position="178"/>
        <end position="196"/>
    </location>
</feature>
<dbReference type="PRINTS" id="PR00174">
    <property type="entry name" value="LACYSMPORT"/>
</dbReference>
<dbReference type="AlphaFoldDB" id="A0AAD0KYM3"/>
<dbReference type="NCBIfam" id="NF007077">
    <property type="entry name" value="PRK09528.1"/>
    <property type="match status" value="1"/>
</dbReference>
<feature type="transmembrane region" description="Helical" evidence="8">
    <location>
        <begin position="154"/>
        <end position="172"/>
    </location>
</feature>
<sequence>MDLQRKLRELKNPSYLQSSTTMLLFFASWGIWWSFFQLWLTSEHNGLGLSGSAVGTIFSINSIASLVLMFLYGTIQDKLFIKRHLLIFNAILATLTAPFFIFIYAPLLQSHFIVGAWVGAIFLSAAYLSAVGVLEATTERFSRVFGFAYGQARAWGSFGYAISALLAGFLFVKDPRLNFIGGSLIGICLLLDLLFWRPKEERAALKAIDELKSDDATPKLKDMVGLLKIKVLWQIIFFVMFSWTFYNVFDQQMFPEFYTSLFSSNAVGQKTYGTLNSIQVFVEALMLGLVPLLMKKIGVRKTLLLGTAIMCLRIGLCGFITDPIVISGVKMLHSLEVPLFVLSIFRYFTLHFDTKLSATLYMIGFQIAAQVGQVILSTPLGILRDNMGYSMTFKIIALIVLLTGIYGFFIIKKDNEFVNGQPLEK</sequence>
<gene>
    <name evidence="10" type="ORF">CPS94_07645</name>
</gene>
<dbReference type="KEGG" id="lmur:CPS94_07645"/>
<evidence type="ECO:0000313" key="10">
    <source>
        <dbReference type="EMBL" id="AWZ38793.1"/>
    </source>
</evidence>
<dbReference type="Pfam" id="PF01306">
    <property type="entry name" value="LacY_symp"/>
    <property type="match status" value="1"/>
</dbReference>
<evidence type="ECO:0000256" key="8">
    <source>
        <dbReference type="SAM" id="Phobius"/>
    </source>
</evidence>
<accession>A0AAD0KYM3</accession>
<feature type="transmembrane region" description="Helical" evidence="8">
    <location>
        <begin position="302"/>
        <end position="325"/>
    </location>
</feature>
<keyword evidence="4" id="KW-0997">Cell inner membrane</keyword>
<keyword evidence="5 8" id="KW-0812">Transmembrane</keyword>
<evidence type="ECO:0000256" key="4">
    <source>
        <dbReference type="ARBA" id="ARBA00022519"/>
    </source>
</evidence>
<dbReference type="NCBIfam" id="TIGR00882">
    <property type="entry name" value="2A0105"/>
    <property type="match status" value="1"/>
</dbReference>
<dbReference type="Proteomes" id="UP000250153">
    <property type="component" value="Chromosome"/>
</dbReference>
<dbReference type="GO" id="GO:0015528">
    <property type="term" value="F:lactose:proton symporter activity"/>
    <property type="evidence" value="ECO:0007669"/>
    <property type="project" value="TreeGrafter"/>
</dbReference>
<dbReference type="SUPFAM" id="SSF103473">
    <property type="entry name" value="MFS general substrate transporter"/>
    <property type="match status" value="1"/>
</dbReference>
<feature type="transmembrane region" description="Helical" evidence="8">
    <location>
        <begin position="360"/>
        <end position="383"/>
    </location>
</feature>
<feature type="domain" description="Major facilitator superfamily (MFS) profile" evidence="9">
    <location>
        <begin position="14"/>
        <end position="415"/>
    </location>
</feature>
<evidence type="ECO:0000259" key="9">
    <source>
        <dbReference type="PROSITE" id="PS50850"/>
    </source>
</evidence>
<keyword evidence="3" id="KW-1003">Cell membrane</keyword>
<dbReference type="GO" id="GO:0030395">
    <property type="term" value="F:lactose binding"/>
    <property type="evidence" value="ECO:0007669"/>
    <property type="project" value="TreeGrafter"/>
</dbReference>
<proteinExistence type="predicted"/>
<keyword evidence="2" id="KW-0813">Transport</keyword>
<protein>
    <submittedName>
        <fullName evidence="10">MFS transporter</fullName>
    </submittedName>
</protein>
<dbReference type="InterPro" id="IPR020846">
    <property type="entry name" value="MFS_dom"/>
</dbReference>
<feature type="transmembrane region" description="Helical" evidence="8">
    <location>
        <begin position="85"/>
        <end position="105"/>
    </location>
</feature>
<name>A0AAD0KYM3_9LACO</name>
<dbReference type="Gene3D" id="1.20.1250.20">
    <property type="entry name" value="MFS general substrate transporter like domains"/>
    <property type="match status" value="2"/>
</dbReference>
<reference evidence="10 11" key="1">
    <citation type="submission" date="2017-09" db="EMBL/GenBank/DDBJ databases">
        <title>Predominant Lactobacillus spp. isolated from feces of mice subjected to short-term calorie restriction.</title>
        <authorList>
            <person name="Zhang C."/>
            <person name="Zhao L."/>
            <person name="Pan F."/>
        </authorList>
    </citation>
    <scope>NUCLEOTIDE SEQUENCE [LARGE SCALE GENOMIC DNA]</scope>
    <source>
        <strain evidence="10 11">CR147</strain>
    </source>
</reference>
<evidence type="ECO:0000256" key="1">
    <source>
        <dbReference type="ARBA" id="ARBA00004429"/>
    </source>
</evidence>
<feature type="transmembrane region" description="Helical" evidence="8">
    <location>
        <begin position="269"/>
        <end position="290"/>
    </location>
</feature>
<feature type="transmembrane region" description="Helical" evidence="8">
    <location>
        <begin position="111"/>
        <end position="134"/>
    </location>
</feature>
<dbReference type="InterPro" id="IPR036259">
    <property type="entry name" value="MFS_trans_sf"/>
</dbReference>
<dbReference type="PANTHER" id="PTHR23522:SF10">
    <property type="entry name" value="3-PHENYLPROPIONIC ACID TRANSPORTER-RELATED"/>
    <property type="match status" value="1"/>
</dbReference>
<evidence type="ECO:0000256" key="2">
    <source>
        <dbReference type="ARBA" id="ARBA00022448"/>
    </source>
</evidence>
<dbReference type="InterPro" id="IPR000576">
    <property type="entry name" value="LacY/RafB_perm_fam"/>
</dbReference>
<dbReference type="EMBL" id="CP023565">
    <property type="protein sequence ID" value="AWZ38793.1"/>
    <property type="molecule type" value="Genomic_DNA"/>
</dbReference>
<organism evidence="10 11">
    <name type="scientific">Ligilactobacillus murinus</name>
    <dbReference type="NCBI Taxonomy" id="1622"/>
    <lineage>
        <taxon>Bacteria</taxon>
        <taxon>Bacillati</taxon>
        <taxon>Bacillota</taxon>
        <taxon>Bacilli</taxon>
        <taxon>Lactobacillales</taxon>
        <taxon>Lactobacillaceae</taxon>
        <taxon>Ligilactobacillus</taxon>
    </lineage>
</organism>
<dbReference type="GO" id="GO:0005886">
    <property type="term" value="C:plasma membrane"/>
    <property type="evidence" value="ECO:0007669"/>
    <property type="project" value="UniProtKB-SubCell"/>
</dbReference>
<dbReference type="PANTHER" id="PTHR23522">
    <property type="entry name" value="BLL5896 PROTEIN"/>
    <property type="match status" value="1"/>
</dbReference>
<evidence type="ECO:0000256" key="3">
    <source>
        <dbReference type="ARBA" id="ARBA00022475"/>
    </source>
</evidence>
<feature type="transmembrane region" description="Helical" evidence="8">
    <location>
        <begin position="389"/>
        <end position="411"/>
    </location>
</feature>
<evidence type="ECO:0000313" key="11">
    <source>
        <dbReference type="Proteomes" id="UP000250153"/>
    </source>
</evidence>
<feature type="transmembrane region" description="Helical" evidence="8">
    <location>
        <begin position="21"/>
        <end position="40"/>
    </location>
</feature>
<feature type="transmembrane region" description="Helical" evidence="8">
    <location>
        <begin position="231"/>
        <end position="249"/>
    </location>
</feature>
<evidence type="ECO:0000256" key="7">
    <source>
        <dbReference type="ARBA" id="ARBA00023136"/>
    </source>
</evidence>
<evidence type="ECO:0000256" key="6">
    <source>
        <dbReference type="ARBA" id="ARBA00022989"/>
    </source>
</evidence>
<evidence type="ECO:0000256" key="5">
    <source>
        <dbReference type="ARBA" id="ARBA00022692"/>
    </source>
</evidence>
<dbReference type="GeneID" id="48467014"/>
<comment type="subcellular location">
    <subcellularLocation>
        <location evidence="1">Cell inner membrane</location>
        <topology evidence="1">Multi-pass membrane protein</topology>
    </subcellularLocation>
</comment>
<dbReference type="PROSITE" id="PS50850">
    <property type="entry name" value="MFS"/>
    <property type="match status" value="1"/>
</dbReference>